<dbReference type="HOGENOM" id="CLU_3060602_0_0_11"/>
<dbReference type="AlphaFoldDB" id="A0A0F6TEH9"/>
<keyword evidence="3" id="KW-1185">Reference proteome</keyword>
<gene>
    <name evidence="2" type="primary">intD2</name>
    <name evidence="2" type="ORF">NCTC949_00800</name>
    <name evidence="1" type="ORF">UL82_10250</name>
</gene>
<evidence type="ECO:0000313" key="3">
    <source>
        <dbReference type="Proteomes" id="UP000033457"/>
    </source>
</evidence>
<proteinExistence type="predicted"/>
<dbReference type="KEGG" id="cku:UL82_10250"/>
<reference evidence="1 3" key="1">
    <citation type="journal article" date="2015" name="Genome Announc.">
        <title>Complete Genome Sequence of Corynebacterium kutscheri DSM 20755, a Corynebacterial Type Strain with Remarkably Low G+C Content of Chromosomal DNA.</title>
        <authorList>
            <person name="Ruckert C."/>
            <person name="Albersmeier A."/>
            <person name="Winkler A."/>
            <person name="Tauch A."/>
        </authorList>
    </citation>
    <scope>NUCLEOTIDE SEQUENCE [LARGE SCALE GENOMIC DNA]</scope>
    <source>
        <strain evidence="1 3">DSM 20755</strain>
    </source>
</reference>
<name>A0A0F6TEH9_9CORY</name>
<organism evidence="1 3">
    <name type="scientific">Corynebacterium kutscheri</name>
    <dbReference type="NCBI Taxonomy" id="35755"/>
    <lineage>
        <taxon>Bacteria</taxon>
        <taxon>Bacillati</taxon>
        <taxon>Actinomycetota</taxon>
        <taxon>Actinomycetes</taxon>
        <taxon>Mycobacteriales</taxon>
        <taxon>Corynebacteriaceae</taxon>
        <taxon>Corynebacterium</taxon>
    </lineage>
</organism>
<dbReference type="EMBL" id="LR134377">
    <property type="protein sequence ID" value="VEH05808.1"/>
    <property type="molecule type" value="Genomic_DNA"/>
</dbReference>
<accession>A0A0F6TEH9</accession>
<evidence type="ECO:0000313" key="4">
    <source>
        <dbReference type="Proteomes" id="UP000271380"/>
    </source>
</evidence>
<dbReference type="EMBL" id="CP011312">
    <property type="protein sequence ID" value="AKE42184.1"/>
    <property type="molecule type" value="Genomic_DNA"/>
</dbReference>
<evidence type="ECO:0000313" key="1">
    <source>
        <dbReference type="EMBL" id="AKE42184.1"/>
    </source>
</evidence>
<protein>
    <submittedName>
        <fullName evidence="2">Tyrosine recombinase</fullName>
    </submittedName>
</protein>
<reference evidence="2 4" key="2">
    <citation type="submission" date="2018-12" db="EMBL/GenBank/DDBJ databases">
        <authorList>
            <consortium name="Pathogen Informatics"/>
        </authorList>
    </citation>
    <scope>NUCLEOTIDE SEQUENCE [LARGE SCALE GENOMIC DNA]</scope>
    <source>
        <strain evidence="2 4">NCTC949</strain>
    </source>
</reference>
<dbReference type="Proteomes" id="UP000271380">
    <property type="component" value="Chromosome"/>
</dbReference>
<sequence>MGRDPEFARIVPHGLRHIMAEFSISGYEGCVKIGHTSVSMTLDVHADFCGGCG</sequence>
<evidence type="ECO:0000313" key="2">
    <source>
        <dbReference type="EMBL" id="VEH05808.1"/>
    </source>
</evidence>
<dbReference type="Proteomes" id="UP000033457">
    <property type="component" value="Chromosome"/>
</dbReference>